<comment type="caution">
    <text evidence="1">The sequence shown here is derived from an EMBL/GenBank/DDBJ whole genome shotgun (WGS) entry which is preliminary data.</text>
</comment>
<reference evidence="1 2" key="1">
    <citation type="journal article" date="2019" name="Nat. Med.">
        <title>A library of human gut bacterial isolates paired with longitudinal multiomics data enables mechanistic microbiome research.</title>
        <authorList>
            <person name="Poyet M."/>
            <person name="Groussin M."/>
            <person name="Gibbons S.M."/>
            <person name="Avila-Pacheco J."/>
            <person name="Jiang X."/>
            <person name="Kearney S.M."/>
            <person name="Perrotta A.R."/>
            <person name="Berdy B."/>
            <person name="Zhao S."/>
            <person name="Lieberman T.D."/>
            <person name="Swanson P.K."/>
            <person name="Smith M."/>
            <person name="Roesemann S."/>
            <person name="Alexander J.E."/>
            <person name="Rich S.A."/>
            <person name="Livny J."/>
            <person name="Vlamakis H."/>
            <person name="Clish C."/>
            <person name="Bullock K."/>
            <person name="Deik A."/>
            <person name="Scott J."/>
            <person name="Pierce K.A."/>
            <person name="Xavier R.J."/>
            <person name="Alm E.J."/>
        </authorList>
    </citation>
    <scope>NUCLEOTIDE SEQUENCE [LARGE SCALE GENOMIC DNA]</scope>
    <source>
        <strain evidence="1 2">BIOML-A73</strain>
    </source>
</reference>
<dbReference type="SUPFAM" id="SSF52540">
    <property type="entry name" value="P-loop containing nucleoside triphosphate hydrolases"/>
    <property type="match status" value="1"/>
</dbReference>
<proteinExistence type="predicted"/>
<dbReference type="EMBL" id="WCZM01000062">
    <property type="protein sequence ID" value="KAB3561812.1"/>
    <property type="molecule type" value="Genomic_DNA"/>
</dbReference>
<accession>A0A6I0G5D6</accession>
<gene>
    <name evidence="1" type="ORF">GAY01_22985</name>
</gene>
<dbReference type="Proteomes" id="UP000433382">
    <property type="component" value="Unassembled WGS sequence"/>
</dbReference>
<dbReference type="Gene3D" id="3.40.50.300">
    <property type="entry name" value="P-loop containing nucleotide triphosphate hydrolases"/>
    <property type="match status" value="1"/>
</dbReference>
<name>A0A6I0G5D6_PHOVU</name>
<evidence type="ECO:0008006" key="3">
    <source>
        <dbReference type="Google" id="ProtNLM"/>
    </source>
</evidence>
<organism evidence="1 2">
    <name type="scientific">Phocaeicola vulgatus</name>
    <name type="common">Bacteroides vulgatus</name>
    <dbReference type="NCBI Taxonomy" id="821"/>
    <lineage>
        <taxon>Bacteria</taxon>
        <taxon>Pseudomonadati</taxon>
        <taxon>Bacteroidota</taxon>
        <taxon>Bacteroidia</taxon>
        <taxon>Bacteroidales</taxon>
        <taxon>Bacteroidaceae</taxon>
        <taxon>Phocaeicola</taxon>
    </lineage>
</organism>
<sequence>MKYTPSINIAQTTFNPAGYIVTQNALGVIGNIVDSFNAGVHSFNIIGSYGTGKSNFILALEHGLQKGSKLITNKGQFNGFIKFRFEKIVGDYASLQKVLAEHLFPTNASDNLFENLRLYFKQAEKREEFVVLVIDEFGKLLEYAAKNTPERELYLLQKFTEFINDERRNAILITTLHQNFNSYARTLTESQRNEWTKVKGRFKEIVFNEPVEQLLYLASKRIEKLQREVINQNFEHIYNLAITSKFASSSITYDTALSLYPLDLFAAQALTLSIQRYGQNERTLFSFLEATGQGSLLTFKESIDTTYSLADVYDYDIYNFYSYLSEVNSDSAAWTSIRVGLERVESLFEGRIAVEAIKLIKTIGMLNLFGKAGVQLNKEDLSAYAKFALGISAPEYIIELLTQHKIIRYATYKSQYILFEGTDVNIEGELLKAAGIVPRSRDVVEKLVACFNLPTEFANASYFRKGTPRYFKYEISDQPIISQPQGEIDGYINLIFNESLTLENLKQHSAGVKEAILYAYFKKANQIIDHVWQLDKLAYVQKDVDSKDNVAQKEIKALIAHEQNLLNASVLNTLFNFNEDVEWVYRGEVIDISSKAMFNKWLSTISNDVYSDTPIFINEMVNKHKPSSAMSIARVNFLTHLLENGANANLGFEDGKFPPEKTIYLTLLHNTGIHRRIGREYILDAPIDESFLPLWNACENFLESSKEKPRKLGELIKVGSIIYIP</sequence>
<evidence type="ECO:0000313" key="1">
    <source>
        <dbReference type="EMBL" id="KAB3561812.1"/>
    </source>
</evidence>
<dbReference type="InterPro" id="IPR027417">
    <property type="entry name" value="P-loop_NTPase"/>
</dbReference>
<protein>
    <recommendedName>
        <fullName evidence="3">ATP-binding protein</fullName>
    </recommendedName>
</protein>
<evidence type="ECO:0000313" key="2">
    <source>
        <dbReference type="Proteomes" id="UP000433382"/>
    </source>
</evidence>
<dbReference type="AlphaFoldDB" id="A0A6I0G5D6"/>